<dbReference type="SUPFAM" id="SSF50998">
    <property type="entry name" value="Quinoprotein alcohol dehydrogenase-like"/>
    <property type="match status" value="1"/>
</dbReference>
<sequence>MPEGQATPMSYAVDGRQCAAIAAGDHGGLDATSGNEVMVCALPAKGRLLRGDHPWDGTGNQAADMHLVIHAHRICCTGRSCG</sequence>
<gene>
    <name evidence="1" type="ORF">B1991_02415</name>
</gene>
<dbReference type="AlphaFoldDB" id="A0A4S3KM28"/>
<evidence type="ECO:0000313" key="2">
    <source>
        <dbReference type="Proteomes" id="UP000306317"/>
    </source>
</evidence>
<name>A0A4S3KM28_9GAMM</name>
<protein>
    <submittedName>
        <fullName evidence="1">Uncharacterized protein</fullName>
    </submittedName>
</protein>
<keyword evidence="2" id="KW-1185">Reference proteome</keyword>
<organism evidence="1 2">
    <name type="scientific">Rhodanobacter lindaniclasticus</name>
    <dbReference type="NCBI Taxonomy" id="75310"/>
    <lineage>
        <taxon>Bacteria</taxon>
        <taxon>Pseudomonadati</taxon>
        <taxon>Pseudomonadota</taxon>
        <taxon>Gammaproteobacteria</taxon>
        <taxon>Lysobacterales</taxon>
        <taxon>Rhodanobacteraceae</taxon>
        <taxon>Rhodanobacter</taxon>
    </lineage>
</organism>
<evidence type="ECO:0000313" key="1">
    <source>
        <dbReference type="EMBL" id="THD09468.1"/>
    </source>
</evidence>
<dbReference type="InterPro" id="IPR011047">
    <property type="entry name" value="Quinoprotein_ADH-like_sf"/>
</dbReference>
<reference evidence="1 2" key="1">
    <citation type="submission" date="2017-02" db="EMBL/GenBank/DDBJ databases">
        <title>Whole genome sequencing of Rhodanobacter lindaniclasticus DSM 17932.</title>
        <authorList>
            <person name="Kumar S."/>
            <person name="Patil P."/>
            <person name="Patil P.B."/>
        </authorList>
    </citation>
    <scope>NUCLEOTIDE SEQUENCE [LARGE SCALE GENOMIC DNA]</scope>
    <source>
        <strain evidence="1 2">DSM 17932</strain>
    </source>
</reference>
<proteinExistence type="predicted"/>
<comment type="caution">
    <text evidence="1">The sequence shown here is derived from an EMBL/GenBank/DDBJ whole genome shotgun (WGS) entry which is preliminary data.</text>
</comment>
<accession>A0A4S3KM28</accession>
<dbReference type="Proteomes" id="UP000306317">
    <property type="component" value="Unassembled WGS sequence"/>
</dbReference>
<dbReference type="EMBL" id="MWIO01000008">
    <property type="protein sequence ID" value="THD09468.1"/>
    <property type="molecule type" value="Genomic_DNA"/>
</dbReference>